<evidence type="ECO:0000256" key="3">
    <source>
        <dbReference type="ARBA" id="ARBA00022801"/>
    </source>
</evidence>
<dbReference type="PANTHER" id="PTHR11371">
    <property type="entry name" value="DEOXYRIBONUCLEASE"/>
    <property type="match status" value="1"/>
</dbReference>
<dbReference type="PANTHER" id="PTHR11371:SF33">
    <property type="entry name" value="ENDONUCLEASE_EXONUCLEASE_PHOSPHATASE DOMAIN-CONTAINING PROTEIN"/>
    <property type="match status" value="1"/>
</dbReference>
<accession>A0A8J1Y9X3</accession>
<dbReference type="AlphaFoldDB" id="A0A8J1Y9X3"/>
<name>A0A8J1Y9X3_OWEFU</name>
<dbReference type="EMBL" id="CAIIXF020000001">
    <property type="protein sequence ID" value="CAH1772650.1"/>
    <property type="molecule type" value="Genomic_DNA"/>
</dbReference>
<organism evidence="5 6">
    <name type="scientific">Owenia fusiformis</name>
    <name type="common">Polychaete worm</name>
    <dbReference type="NCBI Taxonomy" id="6347"/>
    <lineage>
        <taxon>Eukaryota</taxon>
        <taxon>Metazoa</taxon>
        <taxon>Spiralia</taxon>
        <taxon>Lophotrochozoa</taxon>
        <taxon>Annelida</taxon>
        <taxon>Polychaeta</taxon>
        <taxon>Sedentaria</taxon>
        <taxon>Canalipalpata</taxon>
        <taxon>Sabellida</taxon>
        <taxon>Oweniida</taxon>
        <taxon>Oweniidae</taxon>
        <taxon>Owenia</taxon>
    </lineage>
</organism>
<dbReference type="CDD" id="cd10282">
    <property type="entry name" value="DNase1"/>
    <property type="match status" value="1"/>
</dbReference>
<evidence type="ECO:0000256" key="2">
    <source>
        <dbReference type="ARBA" id="ARBA00022722"/>
    </source>
</evidence>
<evidence type="ECO:0000256" key="1">
    <source>
        <dbReference type="ARBA" id="ARBA00007359"/>
    </source>
</evidence>
<comment type="caution">
    <text evidence="5">The sequence shown here is derived from an EMBL/GenBank/DDBJ whole genome shotgun (WGS) entry which is preliminary data.</text>
</comment>
<gene>
    <name evidence="5" type="ORF">OFUS_LOCUS376</name>
</gene>
<reference evidence="5" key="1">
    <citation type="submission" date="2022-03" db="EMBL/GenBank/DDBJ databases">
        <authorList>
            <person name="Martin C."/>
        </authorList>
    </citation>
    <scope>NUCLEOTIDE SEQUENCE</scope>
</reference>
<dbReference type="Pfam" id="PF03372">
    <property type="entry name" value="Exo_endo_phos"/>
    <property type="match status" value="1"/>
</dbReference>
<evidence type="ECO:0000313" key="6">
    <source>
        <dbReference type="Proteomes" id="UP000749559"/>
    </source>
</evidence>
<dbReference type="PRINTS" id="PR00130">
    <property type="entry name" value="DNASEI"/>
</dbReference>
<dbReference type="SMART" id="SM00476">
    <property type="entry name" value="DNaseIc"/>
    <property type="match status" value="1"/>
</dbReference>
<comment type="similarity">
    <text evidence="1">Belongs to the DNase I family.</text>
</comment>
<dbReference type="GO" id="GO:0005634">
    <property type="term" value="C:nucleus"/>
    <property type="evidence" value="ECO:0007669"/>
    <property type="project" value="TreeGrafter"/>
</dbReference>
<dbReference type="Proteomes" id="UP000749559">
    <property type="component" value="Unassembled WGS sequence"/>
</dbReference>
<protein>
    <recommendedName>
        <fullName evidence="4">Endonuclease/exonuclease/phosphatase domain-containing protein</fullName>
    </recommendedName>
</protein>
<keyword evidence="2" id="KW-0540">Nuclease</keyword>
<keyword evidence="6" id="KW-1185">Reference proteome</keyword>
<feature type="domain" description="Endonuclease/exonuclease/phosphatase" evidence="4">
    <location>
        <begin position="50"/>
        <end position="298"/>
    </location>
</feature>
<dbReference type="OrthoDB" id="10061407at2759"/>
<dbReference type="GO" id="GO:0003677">
    <property type="term" value="F:DNA binding"/>
    <property type="evidence" value="ECO:0007669"/>
    <property type="project" value="TreeGrafter"/>
</dbReference>
<proteinExistence type="inferred from homology"/>
<keyword evidence="3" id="KW-0378">Hydrolase</keyword>
<dbReference type="InterPro" id="IPR036691">
    <property type="entry name" value="Endo/exonu/phosph_ase_sf"/>
</dbReference>
<dbReference type="InterPro" id="IPR016202">
    <property type="entry name" value="DNase_I"/>
</dbReference>
<dbReference type="GO" id="GO:0004530">
    <property type="term" value="F:deoxyribonuclease I activity"/>
    <property type="evidence" value="ECO:0007669"/>
    <property type="project" value="TreeGrafter"/>
</dbReference>
<evidence type="ECO:0000313" key="5">
    <source>
        <dbReference type="EMBL" id="CAH1772650.1"/>
    </source>
</evidence>
<dbReference type="Gene3D" id="3.60.10.10">
    <property type="entry name" value="Endonuclease/exonuclease/phosphatase"/>
    <property type="match status" value="1"/>
</dbReference>
<dbReference type="SUPFAM" id="SSF56219">
    <property type="entry name" value="DNase I-like"/>
    <property type="match status" value="1"/>
</dbReference>
<evidence type="ECO:0000259" key="4">
    <source>
        <dbReference type="Pfam" id="PF03372"/>
    </source>
</evidence>
<sequence>MALHVSMQFIATCWIAVGTAVPLAGSAISSTVANEEVLPLADDGLMIGAFNIQVFGKTKLAKPGIVDILVKIVQRYDILLIQEIRDSKNEAIYELLEKVNNATVREKGGNAANVEAEDDVKGVYDVIVSQRLGRTSSKEQYAYMFRKDKVNVSDVYQFDFPCINATMLNTKLSPKVAKEEQTECTDLFERPPFAVKFSAPGAGIPVFGMIGIHTSPYKAKGEVDALVQTYDEISAAWDLKDIIVAGDFNMGCRYVRSYQDGNISLYTDDRFTWLIDRCAITTAFGADCPYDRFVVAGDKLKQRVNEKRIGVYRYDKEMGLDPVMTRKVSDHFPVEMAIEGRRNYKNSRVTSSFAYSLEFTPIDVSNLDKVKYMASAVRRSRAYYDISILGDGENDVMFTATKQKYRGSVYRTVKLFSSKFPGILSNEVLATLKSVLDSNVLNEERYIYGSSEKPAKDHNIDISCQFISPFKCTIQVAKRLV</sequence>
<dbReference type="InterPro" id="IPR005135">
    <property type="entry name" value="Endo/exonuclease/phosphatase"/>
</dbReference>
<dbReference type="GO" id="GO:0006308">
    <property type="term" value="P:DNA catabolic process"/>
    <property type="evidence" value="ECO:0007669"/>
    <property type="project" value="InterPro"/>
</dbReference>